<feature type="transmembrane region" description="Helical" evidence="1">
    <location>
        <begin position="185"/>
        <end position="206"/>
    </location>
</feature>
<dbReference type="RefSeq" id="NP_497391.1">
    <property type="nucleotide sequence ID" value="NM_064990.1"/>
</dbReference>
<evidence type="ECO:0000256" key="1">
    <source>
        <dbReference type="SAM" id="Phobius"/>
    </source>
</evidence>
<dbReference type="PANTHER" id="PTHR31847:SF1">
    <property type="entry name" value="DUF1084 DOMAIN-CONTAINING PROTEIN-RELATED"/>
    <property type="match status" value="1"/>
</dbReference>
<dbReference type="WormBase" id="Y82E9BL.3">
    <property type="protein sequence ID" value="CE23419"/>
    <property type="gene ID" value="WBGene00022320"/>
</dbReference>
<dbReference type="UCSC" id="Y82E9BL.3">
    <property type="organism name" value="c. elegans"/>
</dbReference>
<reference evidence="2 3" key="1">
    <citation type="journal article" date="1998" name="Science">
        <title>Genome sequence of the nematode C. elegans: a platform for investigating biology.</title>
        <authorList>
            <consortium name="The C. elegans sequencing consortium"/>
            <person name="Sulson J.E."/>
            <person name="Waterston R."/>
        </authorList>
    </citation>
    <scope>NUCLEOTIDE SEQUENCE [LARGE SCALE GENOMIC DNA]</scope>
    <source>
        <strain evidence="2 3">Bristol N2</strain>
    </source>
</reference>
<proteinExistence type="predicted"/>
<dbReference type="Bgee" id="WBGene00022320">
    <property type="expression patterns" value="Expressed in embryo and 1 other cell type or tissue"/>
</dbReference>
<name>Q9GR30_CAEEL</name>
<dbReference type="KEGG" id="cel:CELE_Y82E9BL.3"/>
<evidence type="ECO:0000313" key="2">
    <source>
        <dbReference type="EMBL" id="CCD73889.1"/>
    </source>
</evidence>
<dbReference type="GeneID" id="190752"/>
<dbReference type="PaxDb" id="6239-Y82E9BL.3"/>
<dbReference type="AGR" id="WB:WBGene00022320"/>
<gene>
    <name evidence="2" type="ORF">CELE_Y82E9BL.3</name>
    <name evidence="2 4" type="ORF">Y82E9BL.3</name>
</gene>
<dbReference type="Proteomes" id="UP000001940">
    <property type="component" value="Chromosome III"/>
</dbReference>
<dbReference type="PANTHER" id="PTHR31847">
    <property type="entry name" value="PROTEIN CBG10327"/>
    <property type="match status" value="1"/>
</dbReference>
<dbReference type="AlphaFoldDB" id="Q9GR30"/>
<dbReference type="InParanoid" id="Q9GR30"/>
<feature type="transmembrane region" description="Helical" evidence="1">
    <location>
        <begin position="105"/>
        <end position="127"/>
    </location>
</feature>
<dbReference type="OrthoDB" id="5849631at2759"/>
<evidence type="ECO:0000313" key="4">
    <source>
        <dbReference type="WormBase" id="Y82E9BL.3"/>
    </source>
</evidence>
<dbReference type="EMBL" id="BX284603">
    <property type="protein sequence ID" value="CCD73889.1"/>
    <property type="molecule type" value="Genomic_DNA"/>
</dbReference>
<accession>Q9GR30</accession>
<feature type="transmembrane region" description="Helical" evidence="1">
    <location>
        <begin position="148"/>
        <end position="165"/>
    </location>
</feature>
<dbReference type="FunCoup" id="Q9GR30">
    <property type="interactions" value="334"/>
</dbReference>
<keyword evidence="1" id="KW-0812">Transmembrane</keyword>
<feature type="transmembrane region" description="Helical" evidence="1">
    <location>
        <begin position="37"/>
        <end position="57"/>
    </location>
</feature>
<sequence length="252" mass="28947">MGAIGRSLYVLYSFFLVYFIAVAYAFNIILMFRNNELAGYISNITQLSMIVPFLWVVINKECLKVQQSIENFYWHRIFIAGAVVCLNILLPIAMILMFFGGWINMLASILIHSLLILQLICFANVLLESESPIKYTFPKTTKLTNLQKVSIFIFFTIMEVYYIYLCTWTNSSSNNYNIIHFLPGTIYLCPIINIMSIPAVVVACYAHNSDKVHLSRLRPDGGLEHIEIRTWDPATGIWGVDEKPEEHEILEI</sequence>
<keyword evidence="1" id="KW-1133">Transmembrane helix</keyword>
<evidence type="ECO:0000313" key="3">
    <source>
        <dbReference type="Proteomes" id="UP000001940"/>
    </source>
</evidence>
<keyword evidence="1" id="KW-0472">Membrane</keyword>
<keyword evidence="3" id="KW-1185">Reference proteome</keyword>
<feature type="transmembrane region" description="Helical" evidence="1">
    <location>
        <begin position="77"/>
        <end position="99"/>
    </location>
</feature>
<dbReference type="STRING" id="6239.Y82E9BL.3.1"/>
<feature type="transmembrane region" description="Helical" evidence="1">
    <location>
        <begin position="9"/>
        <end position="31"/>
    </location>
</feature>
<organism evidence="2 3">
    <name type="scientific">Caenorhabditis elegans</name>
    <dbReference type="NCBI Taxonomy" id="6239"/>
    <lineage>
        <taxon>Eukaryota</taxon>
        <taxon>Metazoa</taxon>
        <taxon>Ecdysozoa</taxon>
        <taxon>Nematoda</taxon>
        <taxon>Chromadorea</taxon>
        <taxon>Rhabditida</taxon>
        <taxon>Rhabditina</taxon>
        <taxon>Rhabditomorpha</taxon>
        <taxon>Rhabditoidea</taxon>
        <taxon>Rhabditidae</taxon>
        <taxon>Peloderinae</taxon>
        <taxon>Caenorhabditis</taxon>
    </lineage>
</organism>
<dbReference type="CTD" id="190752"/>
<dbReference type="HOGENOM" id="CLU_1112179_0_0_1"/>
<protein>
    <submittedName>
        <fullName evidence="2">Uncharacterized protein</fullName>
    </submittedName>
</protein>
<dbReference type="OMA" id="WHRIFIA"/>
<dbReference type="PhylomeDB" id="Q9GR30"/>